<gene>
    <name evidence="2" type="ORF">B1B_14742</name>
</gene>
<dbReference type="PANTHER" id="PTHR31616:SF13">
    <property type="entry name" value="GLUCAN 1,4-ALPHA-GLUCOSIDASE"/>
    <property type="match status" value="1"/>
</dbReference>
<reference evidence="2" key="2">
    <citation type="journal article" date="2014" name="ISME J.">
        <title>Microbial stratification in low pH oxic and suboxic macroscopic growths along an acid mine drainage.</title>
        <authorList>
            <person name="Mendez-Garcia C."/>
            <person name="Mesa V."/>
            <person name="Sprenger R.R."/>
            <person name="Richter M."/>
            <person name="Diez M.S."/>
            <person name="Solano J."/>
            <person name="Bargiela R."/>
            <person name="Golyshina O.V."/>
            <person name="Manteca A."/>
            <person name="Ramos J.L."/>
            <person name="Gallego J.R."/>
            <person name="Llorente I."/>
            <person name="Martins Dos Santos V.A."/>
            <person name="Jensen O.N."/>
            <person name="Pelaez A.I."/>
            <person name="Sanchez J."/>
            <person name="Ferrer M."/>
        </authorList>
    </citation>
    <scope>NUCLEOTIDE SEQUENCE</scope>
</reference>
<protein>
    <submittedName>
        <fullName evidence="2">Glycoside hydrolase 15-related protein</fullName>
    </submittedName>
</protein>
<evidence type="ECO:0000313" key="2">
    <source>
        <dbReference type="EMBL" id="EQD40921.1"/>
    </source>
</evidence>
<evidence type="ECO:0000259" key="1">
    <source>
        <dbReference type="Pfam" id="PF00723"/>
    </source>
</evidence>
<dbReference type="InterPro" id="IPR012341">
    <property type="entry name" value="6hp_glycosidase-like_sf"/>
</dbReference>
<dbReference type="GO" id="GO:0005975">
    <property type="term" value="P:carbohydrate metabolic process"/>
    <property type="evidence" value="ECO:0007669"/>
    <property type="project" value="InterPro"/>
</dbReference>
<organism evidence="2">
    <name type="scientific">mine drainage metagenome</name>
    <dbReference type="NCBI Taxonomy" id="410659"/>
    <lineage>
        <taxon>unclassified sequences</taxon>
        <taxon>metagenomes</taxon>
        <taxon>ecological metagenomes</taxon>
    </lineage>
</organism>
<dbReference type="Pfam" id="PF00723">
    <property type="entry name" value="Glyco_hydro_15"/>
    <property type="match status" value="1"/>
</dbReference>
<comment type="caution">
    <text evidence="2">The sequence shown here is derived from an EMBL/GenBank/DDBJ whole genome shotgun (WGS) entry which is preliminary data.</text>
</comment>
<dbReference type="Gene3D" id="1.50.10.10">
    <property type="match status" value="1"/>
</dbReference>
<feature type="domain" description="GH15-like" evidence="1">
    <location>
        <begin position="65"/>
        <end position="257"/>
    </location>
</feature>
<dbReference type="AlphaFoldDB" id="T0YZ18"/>
<dbReference type="InterPro" id="IPR008928">
    <property type="entry name" value="6-hairpin_glycosidase_sf"/>
</dbReference>
<keyword evidence="2" id="KW-0378">Hydrolase</keyword>
<dbReference type="SUPFAM" id="SSF48208">
    <property type="entry name" value="Six-hairpin glycosidases"/>
    <property type="match status" value="1"/>
</dbReference>
<dbReference type="PANTHER" id="PTHR31616">
    <property type="entry name" value="TREHALASE"/>
    <property type="match status" value="1"/>
</dbReference>
<proteinExistence type="predicted"/>
<accession>T0YZ18</accession>
<feature type="non-terminal residue" evidence="2">
    <location>
        <position position="1"/>
    </location>
</feature>
<sequence length="325" mass="37099">GDTYNYCWWRDGGYVSKAMDEAGLYENAQRFLEFAQRCQDADGSFFHRFFPDGERGSTWHLPPFIQIDQTATVIAATWHHFKRGNDPDVLIPLWPMVKAAAHFLTTFRDPQTGLPAASYDLWEERMGIHTYSTAAVIHALERAARIAEELGKDPRAWRQASTEIHAAALRRLWDPTEQRFVRSLSVRDDREDASLLLALKLGLVPWSDPRASRTVARVEERLWSGAQGGLARYEGDQYFGPQNPWIITTLWLAEARLRLGDRERCRELIEWVADRATPTLLLPEQIDARTGEPQSAVPLAWSHSTFIDVIHKFAESEVGRLPSDD</sequence>
<name>T0YZ18_9ZZZZ</name>
<dbReference type="EMBL" id="AUZY01009791">
    <property type="protein sequence ID" value="EQD40921.1"/>
    <property type="molecule type" value="Genomic_DNA"/>
</dbReference>
<reference evidence="2" key="1">
    <citation type="submission" date="2013-08" db="EMBL/GenBank/DDBJ databases">
        <authorList>
            <person name="Mendez C."/>
            <person name="Richter M."/>
            <person name="Ferrer M."/>
            <person name="Sanchez J."/>
        </authorList>
    </citation>
    <scope>NUCLEOTIDE SEQUENCE</scope>
</reference>
<dbReference type="InterPro" id="IPR011613">
    <property type="entry name" value="GH15-like"/>
</dbReference>
<dbReference type="GO" id="GO:0004553">
    <property type="term" value="F:hydrolase activity, hydrolyzing O-glycosyl compounds"/>
    <property type="evidence" value="ECO:0007669"/>
    <property type="project" value="TreeGrafter"/>
</dbReference>